<keyword evidence="9" id="KW-0716">Sensory transduction</keyword>
<dbReference type="EMBL" id="WNYA01000002">
    <property type="protein sequence ID" value="KAG8585424.1"/>
    <property type="molecule type" value="Genomic_DNA"/>
</dbReference>
<keyword evidence="9" id="KW-0552">Olfaction</keyword>
<dbReference type="PRINTS" id="PR00245">
    <property type="entry name" value="OLFACTORYR"/>
</dbReference>
<dbReference type="CDD" id="cd15230">
    <property type="entry name" value="7tmA_OR5-like"/>
    <property type="match status" value="1"/>
</dbReference>
<feature type="transmembrane region" description="Helical" evidence="9">
    <location>
        <begin position="38"/>
        <end position="63"/>
    </location>
</feature>
<dbReference type="PROSITE" id="PS00237">
    <property type="entry name" value="G_PROTEIN_RECEP_F1_1"/>
    <property type="match status" value="1"/>
</dbReference>
<evidence type="ECO:0000313" key="11">
    <source>
        <dbReference type="EMBL" id="KAG8585424.1"/>
    </source>
</evidence>
<evidence type="ECO:0000256" key="6">
    <source>
        <dbReference type="ARBA" id="ARBA00023170"/>
    </source>
</evidence>
<feature type="transmembrane region" description="Helical" evidence="9">
    <location>
        <begin position="210"/>
        <end position="237"/>
    </location>
</feature>
<keyword evidence="12" id="KW-1185">Reference proteome</keyword>
<dbReference type="GO" id="GO:0004984">
    <property type="term" value="F:olfactory receptor activity"/>
    <property type="evidence" value="ECO:0007669"/>
    <property type="project" value="InterPro"/>
</dbReference>
<evidence type="ECO:0000256" key="1">
    <source>
        <dbReference type="ARBA" id="ARBA00004141"/>
    </source>
</evidence>
<feature type="transmembrane region" description="Helical" evidence="9">
    <location>
        <begin position="249"/>
        <end position="272"/>
    </location>
</feature>
<name>A0AAV7CK47_ENGPU</name>
<feature type="transmembrane region" description="Helical" evidence="9">
    <location>
        <begin position="158"/>
        <end position="180"/>
    </location>
</feature>
<dbReference type="SUPFAM" id="SSF81321">
    <property type="entry name" value="Family A G protein-coupled receptor-like"/>
    <property type="match status" value="1"/>
</dbReference>
<organism evidence="11 12">
    <name type="scientific">Engystomops pustulosus</name>
    <name type="common">Tungara frog</name>
    <name type="synonym">Physalaemus pustulosus</name>
    <dbReference type="NCBI Taxonomy" id="76066"/>
    <lineage>
        <taxon>Eukaryota</taxon>
        <taxon>Metazoa</taxon>
        <taxon>Chordata</taxon>
        <taxon>Craniata</taxon>
        <taxon>Vertebrata</taxon>
        <taxon>Euteleostomi</taxon>
        <taxon>Amphibia</taxon>
        <taxon>Batrachia</taxon>
        <taxon>Anura</taxon>
        <taxon>Neobatrachia</taxon>
        <taxon>Hyloidea</taxon>
        <taxon>Leptodactylidae</taxon>
        <taxon>Leiuperinae</taxon>
        <taxon>Engystomops</taxon>
    </lineage>
</organism>
<dbReference type="AlphaFoldDB" id="A0AAV7CK47"/>
<keyword evidence="6 8" id="KW-0675">Receptor</keyword>
<evidence type="ECO:0000256" key="7">
    <source>
        <dbReference type="ARBA" id="ARBA00023224"/>
    </source>
</evidence>
<dbReference type="InterPro" id="IPR000276">
    <property type="entry name" value="GPCR_Rhodpsn"/>
</dbReference>
<proteinExistence type="inferred from homology"/>
<dbReference type="Pfam" id="PF13853">
    <property type="entry name" value="7tm_4"/>
    <property type="match status" value="1"/>
</dbReference>
<evidence type="ECO:0000256" key="4">
    <source>
        <dbReference type="ARBA" id="ARBA00023040"/>
    </source>
</evidence>
<evidence type="ECO:0000259" key="10">
    <source>
        <dbReference type="PROSITE" id="PS50262"/>
    </source>
</evidence>
<evidence type="ECO:0000313" key="12">
    <source>
        <dbReference type="Proteomes" id="UP000824782"/>
    </source>
</evidence>
<keyword evidence="7 8" id="KW-0807">Transducer</keyword>
<dbReference type="Gene3D" id="1.20.1070.10">
    <property type="entry name" value="Rhodopsin 7-helix transmembrane proteins"/>
    <property type="match status" value="1"/>
</dbReference>
<evidence type="ECO:0000256" key="2">
    <source>
        <dbReference type="ARBA" id="ARBA00022692"/>
    </source>
</evidence>
<dbReference type="PROSITE" id="PS50262">
    <property type="entry name" value="G_PROTEIN_RECEP_F1_2"/>
    <property type="match status" value="1"/>
</dbReference>
<evidence type="ECO:0000256" key="9">
    <source>
        <dbReference type="RuleBase" id="RU363047"/>
    </source>
</evidence>
<accession>A0AAV7CK47</accession>
<keyword evidence="2 8" id="KW-0812">Transmembrane</keyword>
<comment type="subcellular location">
    <subcellularLocation>
        <location evidence="9">Cell membrane</location>
        <topology evidence="9">Multi-pass membrane protein</topology>
    </subcellularLocation>
    <subcellularLocation>
        <location evidence="1">Membrane</location>
        <topology evidence="1">Multi-pass membrane protein</topology>
    </subcellularLocation>
</comment>
<feature type="non-terminal residue" evidence="11">
    <location>
        <position position="312"/>
    </location>
</feature>
<dbReference type="PRINTS" id="PR00237">
    <property type="entry name" value="GPCRRHODOPSN"/>
</dbReference>
<dbReference type="Proteomes" id="UP000824782">
    <property type="component" value="Unassembled WGS sequence"/>
</dbReference>
<evidence type="ECO:0000256" key="3">
    <source>
        <dbReference type="ARBA" id="ARBA00022989"/>
    </source>
</evidence>
<comment type="caution">
    <text evidence="11">The sequence shown here is derived from an EMBL/GenBank/DDBJ whole genome shotgun (WGS) entry which is preliminary data.</text>
</comment>
<keyword evidence="5 9" id="KW-0472">Membrane</keyword>
<evidence type="ECO:0000256" key="5">
    <source>
        <dbReference type="ARBA" id="ARBA00023136"/>
    </source>
</evidence>
<evidence type="ECO:0000256" key="8">
    <source>
        <dbReference type="RuleBase" id="RU000688"/>
    </source>
</evidence>
<feature type="domain" description="G-protein coupled receptors family 1 profile" evidence="10">
    <location>
        <begin position="53"/>
        <end position="302"/>
    </location>
</feature>
<keyword evidence="4 8" id="KW-0297">G-protein coupled receptor</keyword>
<feature type="transmembrane region" description="Helical" evidence="9">
    <location>
        <begin position="284"/>
        <end position="304"/>
    </location>
</feature>
<reference evidence="11" key="1">
    <citation type="thesis" date="2020" institute="ProQuest LLC" country="789 East Eisenhower Parkway, Ann Arbor, MI, USA">
        <title>Comparative Genomics and Chromosome Evolution.</title>
        <authorList>
            <person name="Mudd A.B."/>
        </authorList>
    </citation>
    <scope>NUCLEOTIDE SEQUENCE</scope>
    <source>
        <strain evidence="11">237g6f4</strain>
        <tissue evidence="11">Blood</tissue>
    </source>
</reference>
<keyword evidence="9" id="KW-1003">Cell membrane</keyword>
<dbReference type="InterPro" id="IPR000725">
    <property type="entry name" value="Olfact_rcpt"/>
</dbReference>
<dbReference type="FunFam" id="1.20.1070.10:FF:000003">
    <property type="entry name" value="Olfactory receptor"/>
    <property type="match status" value="1"/>
</dbReference>
<dbReference type="PANTHER" id="PTHR48018">
    <property type="entry name" value="OLFACTORY RECEPTOR"/>
    <property type="match status" value="1"/>
</dbReference>
<protein>
    <recommendedName>
        <fullName evidence="9">Olfactory receptor</fullName>
    </recommendedName>
</protein>
<keyword evidence="3 9" id="KW-1133">Transmembrane helix</keyword>
<dbReference type="GO" id="GO:0004930">
    <property type="term" value="F:G protein-coupled receptor activity"/>
    <property type="evidence" value="ECO:0007669"/>
    <property type="project" value="UniProtKB-KW"/>
</dbReference>
<sequence length="312" mass="35380">MPFLPGGAIQVPTLRNKSSIVREFIILGITNDPDLQHVLFIFFLLIYIVTILGNTSILLTVLISNDLHSPMYYFLSNLSFSDLCYSTVVSPKMLYDFFLESKVISFVGCVLQLYFFAVFASTECYLLSTMAYDRYVAICHPLLYVLIMNRSKCLTLTLIVYIGGFFTAGIHASCTFMLPFCGPNVINHFYCDIPPLMELSCADTYMSKTIIFGVVFCLGLLSVMVILASYIYIFFTILTIHSSEGRHRAFSTCSSHLLCVALFYGTVFFMYLRPASDYSVTQDKIVSVFYTMIIPMMNPIIYCLRNKEVKEA</sequence>
<comment type="similarity">
    <text evidence="8">Belongs to the G-protein coupled receptor 1 family.</text>
</comment>
<dbReference type="GO" id="GO:0005886">
    <property type="term" value="C:plasma membrane"/>
    <property type="evidence" value="ECO:0007669"/>
    <property type="project" value="UniProtKB-SubCell"/>
</dbReference>
<feature type="transmembrane region" description="Helical" evidence="9">
    <location>
        <begin position="103"/>
        <end position="120"/>
    </location>
</feature>
<dbReference type="InterPro" id="IPR017452">
    <property type="entry name" value="GPCR_Rhodpsn_7TM"/>
</dbReference>
<gene>
    <name evidence="11" type="ORF">GDO81_005025</name>
</gene>